<feature type="transmembrane region" description="Helical" evidence="6">
    <location>
        <begin position="127"/>
        <end position="146"/>
    </location>
</feature>
<feature type="transmembrane region" description="Helical" evidence="6">
    <location>
        <begin position="401"/>
        <end position="420"/>
    </location>
</feature>
<evidence type="ECO:0000256" key="1">
    <source>
        <dbReference type="ARBA" id="ARBA00004651"/>
    </source>
</evidence>
<comment type="subcellular location">
    <subcellularLocation>
        <location evidence="1">Cell membrane</location>
        <topology evidence="1">Multi-pass membrane protein</topology>
    </subcellularLocation>
</comment>
<comment type="caution">
    <text evidence="7">The sequence shown here is derived from an EMBL/GenBank/DDBJ whole genome shotgun (WGS) entry which is preliminary data.</text>
</comment>
<protein>
    <submittedName>
        <fullName evidence="7">O-antigen translocase</fullName>
    </submittedName>
</protein>
<dbReference type="PANTHER" id="PTHR30250:SF30">
    <property type="entry name" value="LIPID III FLIPPASE"/>
    <property type="match status" value="1"/>
</dbReference>
<evidence type="ECO:0000256" key="5">
    <source>
        <dbReference type="ARBA" id="ARBA00023136"/>
    </source>
</evidence>
<feature type="transmembrane region" description="Helical" evidence="6">
    <location>
        <begin position="158"/>
        <end position="178"/>
    </location>
</feature>
<evidence type="ECO:0000256" key="2">
    <source>
        <dbReference type="ARBA" id="ARBA00022475"/>
    </source>
</evidence>
<feature type="transmembrane region" description="Helical" evidence="6">
    <location>
        <begin position="184"/>
        <end position="206"/>
    </location>
</feature>
<keyword evidence="4 6" id="KW-1133">Transmembrane helix</keyword>
<evidence type="ECO:0000256" key="4">
    <source>
        <dbReference type="ARBA" id="ARBA00022989"/>
    </source>
</evidence>
<proteinExistence type="predicted"/>
<dbReference type="InterPro" id="IPR050833">
    <property type="entry name" value="Poly_Biosynth_Transport"/>
</dbReference>
<keyword evidence="8" id="KW-1185">Reference proteome</keyword>
<feature type="transmembrane region" description="Helical" evidence="6">
    <location>
        <begin position="12"/>
        <end position="39"/>
    </location>
</feature>
<keyword evidence="5 6" id="KW-0472">Membrane</keyword>
<dbReference type="Pfam" id="PF01943">
    <property type="entry name" value="Polysacc_synt"/>
    <property type="match status" value="1"/>
</dbReference>
<feature type="transmembrane region" description="Helical" evidence="6">
    <location>
        <begin position="302"/>
        <end position="324"/>
    </location>
</feature>
<dbReference type="InterPro" id="IPR002797">
    <property type="entry name" value="Polysacc_synth"/>
</dbReference>
<organism evidence="7 8">
    <name type="scientific">Kordia aestuariivivens</name>
    <dbReference type="NCBI Taxonomy" id="2759037"/>
    <lineage>
        <taxon>Bacteria</taxon>
        <taxon>Pseudomonadati</taxon>
        <taxon>Bacteroidota</taxon>
        <taxon>Flavobacteriia</taxon>
        <taxon>Flavobacteriales</taxon>
        <taxon>Flavobacteriaceae</taxon>
        <taxon>Kordia</taxon>
    </lineage>
</organism>
<dbReference type="PANTHER" id="PTHR30250">
    <property type="entry name" value="PST FAMILY PREDICTED COLANIC ACID TRANSPORTER"/>
    <property type="match status" value="1"/>
</dbReference>
<sequence length="434" mass="49551">MKKLKAHIANNLLLKITSFNSIAILINVVVGVLTSKALAEFVGPKGMASVGNLRDFLKTIYALATFGIYSGVVKYTAEHKKDQTELQKVLSTALVVILVATILVSFALYFGATYWNNLIFEGKEFGYIFKILAFVLPLYALNMFCLGIINGFEKYKKYITVTIIGYLVNLVVTVYLVWKYQLDGALVALSIVPSILLIFSLILLYKERVSLPKLKSKAFSKIYFKKYLSYTIMAAVSAFIFPIIYVFVRNHIIETIGENEAGYWEAMQRISSQYLIFVTSLLSLYILPKLSENKTIKGFRTIVFNFYKTILPIFGIGLILIYFLRIYVIEFVYNEEFLATESLFLWQLLGDFFKVISLVIAYQLYAKKMLGHYLFVEIISLVLFYYLSIYLTNEVGIEGVVMAHCIRSFVALILLILIFWKSLFGKIDLENAEV</sequence>
<reference evidence="7 8" key="1">
    <citation type="submission" date="2020-07" db="EMBL/GenBank/DDBJ databases">
        <title>Description of Kordia aestuariivivens sp. nov., isolated from a tidal flat.</title>
        <authorList>
            <person name="Park S."/>
            <person name="Yoon J.-H."/>
        </authorList>
    </citation>
    <scope>NUCLEOTIDE SEQUENCE [LARGE SCALE GENOMIC DNA]</scope>
    <source>
        <strain evidence="7 8">YSTF-M3</strain>
    </source>
</reference>
<dbReference type="RefSeq" id="WP_187563069.1">
    <property type="nucleotide sequence ID" value="NZ_JACGWS010000009.1"/>
</dbReference>
<name>A0ABR7QBS7_9FLAO</name>
<evidence type="ECO:0000313" key="8">
    <source>
        <dbReference type="Proteomes" id="UP000619238"/>
    </source>
</evidence>
<dbReference type="CDD" id="cd13125">
    <property type="entry name" value="MATE_like_10"/>
    <property type="match status" value="1"/>
</dbReference>
<feature type="transmembrane region" description="Helical" evidence="6">
    <location>
        <begin position="89"/>
        <end position="115"/>
    </location>
</feature>
<gene>
    <name evidence="7" type="ORF">H2O64_15230</name>
</gene>
<feature type="transmembrane region" description="Helical" evidence="6">
    <location>
        <begin position="372"/>
        <end position="389"/>
    </location>
</feature>
<evidence type="ECO:0000256" key="6">
    <source>
        <dbReference type="SAM" id="Phobius"/>
    </source>
</evidence>
<accession>A0ABR7QBS7</accession>
<feature type="transmembrane region" description="Helical" evidence="6">
    <location>
        <begin position="272"/>
        <end position="290"/>
    </location>
</feature>
<feature type="transmembrane region" description="Helical" evidence="6">
    <location>
        <begin position="227"/>
        <end position="248"/>
    </location>
</feature>
<feature type="transmembrane region" description="Helical" evidence="6">
    <location>
        <begin position="59"/>
        <end position="77"/>
    </location>
</feature>
<feature type="transmembrane region" description="Helical" evidence="6">
    <location>
        <begin position="344"/>
        <end position="365"/>
    </location>
</feature>
<dbReference type="EMBL" id="JACGWS010000009">
    <property type="protein sequence ID" value="MBC8756029.1"/>
    <property type="molecule type" value="Genomic_DNA"/>
</dbReference>
<dbReference type="Proteomes" id="UP000619238">
    <property type="component" value="Unassembled WGS sequence"/>
</dbReference>
<keyword evidence="3 6" id="KW-0812">Transmembrane</keyword>
<dbReference type="InterPro" id="IPR044550">
    <property type="entry name" value="WzxE"/>
</dbReference>
<evidence type="ECO:0000313" key="7">
    <source>
        <dbReference type="EMBL" id="MBC8756029.1"/>
    </source>
</evidence>
<keyword evidence="2" id="KW-1003">Cell membrane</keyword>
<evidence type="ECO:0000256" key="3">
    <source>
        <dbReference type="ARBA" id="ARBA00022692"/>
    </source>
</evidence>